<organism evidence="1 2">
    <name type="scientific">Desulfobacter latus</name>
    <dbReference type="NCBI Taxonomy" id="2292"/>
    <lineage>
        <taxon>Bacteria</taxon>
        <taxon>Pseudomonadati</taxon>
        <taxon>Thermodesulfobacteriota</taxon>
        <taxon>Desulfobacteria</taxon>
        <taxon>Desulfobacterales</taxon>
        <taxon>Desulfobacteraceae</taxon>
        <taxon>Desulfobacter</taxon>
    </lineage>
</organism>
<reference evidence="1 2" key="1">
    <citation type="submission" date="2020-06" db="EMBL/GenBank/DDBJ databases">
        <title>High-quality draft genome of sulfate reducer Desulfobacter latus type strain AcrS2 isolated from marine sediment.</title>
        <authorList>
            <person name="Hoppe M."/>
            <person name="Larsen C.K."/>
            <person name="Marshall I.P.G."/>
            <person name="Schramm A."/>
            <person name="Marietou A.G."/>
        </authorList>
    </citation>
    <scope>NUCLEOTIDE SEQUENCE [LARGE SCALE GENOMIC DNA]</scope>
    <source>
        <strain evidence="1 2">AcRS2</strain>
    </source>
</reference>
<keyword evidence="2" id="KW-1185">Reference proteome</keyword>
<evidence type="ECO:0000313" key="1">
    <source>
        <dbReference type="EMBL" id="NWH04133.1"/>
    </source>
</evidence>
<proteinExistence type="predicted"/>
<dbReference type="RefSeq" id="WP_178365589.1">
    <property type="nucleotide sequence ID" value="NZ_JACADJ010000008.1"/>
</dbReference>
<protein>
    <submittedName>
        <fullName evidence="1">Uncharacterized protein</fullName>
    </submittedName>
</protein>
<name>A0A850SXI0_9BACT</name>
<dbReference type="Proteomes" id="UP000553343">
    <property type="component" value="Unassembled WGS sequence"/>
</dbReference>
<dbReference type="AlphaFoldDB" id="A0A850SXI0"/>
<dbReference type="EMBL" id="JACADJ010000008">
    <property type="protein sequence ID" value="NWH04133.1"/>
    <property type="molecule type" value="Genomic_DNA"/>
</dbReference>
<sequence>MGEIPLRSELFSSSQMKEHGKTLAGLHTLTQKHFPERLLARLANNESALLEVHNHLIKDVKENKGIVPAGPPVSG</sequence>
<comment type="caution">
    <text evidence="1">The sequence shown here is derived from an EMBL/GenBank/DDBJ whole genome shotgun (WGS) entry which is preliminary data.</text>
</comment>
<accession>A0A850SXI0</accession>
<evidence type="ECO:0000313" key="2">
    <source>
        <dbReference type="Proteomes" id="UP000553343"/>
    </source>
</evidence>
<gene>
    <name evidence="1" type="ORF">HXW94_03855</name>
</gene>